<proteinExistence type="predicted"/>
<feature type="transmembrane region" description="Helical" evidence="4">
    <location>
        <begin position="171"/>
        <end position="194"/>
    </location>
</feature>
<dbReference type="InterPro" id="IPR052524">
    <property type="entry name" value="MFS_Cyanate_Porter"/>
</dbReference>
<dbReference type="SUPFAM" id="SSF103473">
    <property type="entry name" value="MFS general substrate transporter"/>
    <property type="match status" value="1"/>
</dbReference>
<dbReference type="AlphaFoldDB" id="A0A136A6W9"/>
<reference evidence="6" key="1">
    <citation type="submission" date="2016-02" db="EMBL/GenBank/DDBJ databases">
        <authorList>
            <person name="Schultz-Johansen M."/>
            <person name="Glaring M.A."/>
            <person name="Bech P.K."/>
            <person name="Stougaard P."/>
        </authorList>
    </citation>
    <scope>NUCLEOTIDE SEQUENCE [LARGE SCALE GENOMIC DNA]</scope>
    <source>
        <strain evidence="6">S66</strain>
    </source>
</reference>
<dbReference type="OrthoDB" id="5317164at2"/>
<keyword evidence="6" id="KW-1185">Reference proteome</keyword>
<feature type="transmembrane region" description="Helical" evidence="4">
    <location>
        <begin position="304"/>
        <end position="325"/>
    </location>
</feature>
<dbReference type="STRING" id="1799789.AX660_00515"/>
<dbReference type="PANTHER" id="PTHR23523">
    <property type="match status" value="1"/>
</dbReference>
<evidence type="ECO:0000313" key="5">
    <source>
        <dbReference type="EMBL" id="KXI30979.1"/>
    </source>
</evidence>
<dbReference type="InterPro" id="IPR036259">
    <property type="entry name" value="MFS_trans_sf"/>
</dbReference>
<feature type="transmembrane region" description="Helical" evidence="4">
    <location>
        <begin position="50"/>
        <end position="71"/>
    </location>
</feature>
<sequence length="396" mass="42003">MFKNAISFAKFPRFNYLFLAIILVGANLRAPLTSVGPVLADIQNALGLDGTGAGLLNALPLLIFGLLSLFAPRLGRNYGLEPVIGFALFIITAGTILRSCDFTGAIWLGTLLLSAGIALGNVLLPGLIKRDFKHNTATVISIYAAAMAGFASLAAGLAVPISQMADLDWRWSIGCWALLSAIALIVWLPLLKGFTTNLNIQKANPFTSPWRDATGWHVALFFVFHSLIFYSIVGWFASYALTIGLTALDAGFYLLIYQLVAIVTNLACAPIIAKMKDQTLLGLTCGLLLLIGTLGLYFAPSLSLIWIISLGLGGGASLTTSLAFFGLRTRDHHQAAALSGMAQFIGYMGAALGPFLIGVLNDVSRSWTAPFLVLIGASIMVMIFATLAGRSGVIGN</sequence>
<keyword evidence="2 4" id="KW-1133">Transmembrane helix</keyword>
<evidence type="ECO:0000313" key="6">
    <source>
        <dbReference type="Proteomes" id="UP000070299"/>
    </source>
</evidence>
<evidence type="ECO:0000256" key="4">
    <source>
        <dbReference type="SAM" id="Phobius"/>
    </source>
</evidence>
<feature type="transmembrane region" description="Helical" evidence="4">
    <location>
        <begin position="337"/>
        <end position="357"/>
    </location>
</feature>
<evidence type="ECO:0000256" key="3">
    <source>
        <dbReference type="ARBA" id="ARBA00023136"/>
    </source>
</evidence>
<keyword evidence="3 4" id="KW-0472">Membrane</keyword>
<protein>
    <submittedName>
        <fullName evidence="5">MFS transporter</fullName>
    </submittedName>
</protein>
<evidence type="ECO:0000256" key="2">
    <source>
        <dbReference type="ARBA" id="ARBA00022989"/>
    </source>
</evidence>
<name>A0A136A6W9_9ALTE</name>
<feature type="transmembrane region" description="Helical" evidence="4">
    <location>
        <begin position="104"/>
        <end position="124"/>
    </location>
</feature>
<dbReference type="Gene3D" id="1.20.1250.20">
    <property type="entry name" value="MFS general substrate transporter like domains"/>
    <property type="match status" value="2"/>
</dbReference>
<dbReference type="PANTHER" id="PTHR23523:SF2">
    <property type="entry name" value="2-NITROIMIDAZOLE TRANSPORTER"/>
    <property type="match status" value="1"/>
</dbReference>
<accession>A0A136A6W9</accession>
<feature type="transmembrane region" description="Helical" evidence="4">
    <location>
        <begin position="78"/>
        <end position="98"/>
    </location>
</feature>
<dbReference type="CDD" id="cd17339">
    <property type="entry name" value="MFS_NIMT_CynX_like"/>
    <property type="match status" value="1"/>
</dbReference>
<comment type="caution">
    <text evidence="5">The sequence shown here is derived from an EMBL/GenBank/DDBJ whole genome shotgun (WGS) entry which is preliminary data.</text>
</comment>
<dbReference type="RefSeq" id="WP_082768673.1">
    <property type="nucleotide sequence ID" value="NZ_LSNE01000001.1"/>
</dbReference>
<organism evidence="5 6">
    <name type="scientific">Paraglaciecola hydrolytica</name>
    <dbReference type="NCBI Taxonomy" id="1799789"/>
    <lineage>
        <taxon>Bacteria</taxon>
        <taxon>Pseudomonadati</taxon>
        <taxon>Pseudomonadota</taxon>
        <taxon>Gammaproteobacteria</taxon>
        <taxon>Alteromonadales</taxon>
        <taxon>Alteromonadaceae</taxon>
        <taxon>Paraglaciecola</taxon>
    </lineage>
</organism>
<dbReference type="Proteomes" id="UP000070299">
    <property type="component" value="Unassembled WGS sequence"/>
</dbReference>
<dbReference type="EMBL" id="LSNE01000001">
    <property type="protein sequence ID" value="KXI30979.1"/>
    <property type="molecule type" value="Genomic_DNA"/>
</dbReference>
<dbReference type="Pfam" id="PF07690">
    <property type="entry name" value="MFS_1"/>
    <property type="match status" value="1"/>
</dbReference>
<feature type="transmembrane region" description="Helical" evidence="4">
    <location>
        <begin position="136"/>
        <end position="159"/>
    </location>
</feature>
<dbReference type="GO" id="GO:0022857">
    <property type="term" value="F:transmembrane transporter activity"/>
    <property type="evidence" value="ECO:0007669"/>
    <property type="project" value="InterPro"/>
</dbReference>
<dbReference type="InterPro" id="IPR011701">
    <property type="entry name" value="MFS"/>
</dbReference>
<feature type="transmembrane region" description="Helical" evidence="4">
    <location>
        <begin position="250"/>
        <end position="273"/>
    </location>
</feature>
<keyword evidence="1 4" id="KW-0812">Transmembrane</keyword>
<evidence type="ECO:0000256" key="1">
    <source>
        <dbReference type="ARBA" id="ARBA00022692"/>
    </source>
</evidence>
<gene>
    <name evidence="5" type="ORF">AX660_00515</name>
</gene>
<feature type="transmembrane region" description="Helical" evidence="4">
    <location>
        <begin position="215"/>
        <end position="238"/>
    </location>
</feature>
<feature type="transmembrane region" description="Helical" evidence="4">
    <location>
        <begin position="280"/>
        <end position="298"/>
    </location>
</feature>
<feature type="transmembrane region" description="Helical" evidence="4">
    <location>
        <begin position="369"/>
        <end position="389"/>
    </location>
</feature>